<evidence type="ECO:0000313" key="8">
    <source>
        <dbReference type="EMBL" id="KAK1792895.1"/>
    </source>
</evidence>
<dbReference type="EMBL" id="JAROKS010000018">
    <property type="protein sequence ID" value="KAK1792895.1"/>
    <property type="molecule type" value="Genomic_DNA"/>
</dbReference>
<keyword evidence="2" id="KW-0548">Nucleotidyltransferase</keyword>
<dbReference type="GO" id="GO:0016787">
    <property type="term" value="F:hydrolase activity"/>
    <property type="evidence" value="ECO:0007669"/>
    <property type="project" value="UniProtKB-KW"/>
</dbReference>
<name>A0AAD8Z5C4_9TELE</name>
<evidence type="ECO:0000256" key="4">
    <source>
        <dbReference type="ARBA" id="ARBA00022759"/>
    </source>
</evidence>
<dbReference type="GO" id="GO:0004519">
    <property type="term" value="F:endonuclease activity"/>
    <property type="evidence" value="ECO:0007669"/>
    <property type="project" value="UniProtKB-KW"/>
</dbReference>
<sequence length="257" mass="29823">MMVTVVHLISGFHSHHIYVYRRRLLPPKEHAECCSLHQGKHISPSLTDWIQPDTYHELGCTLGVYTVEVWRMGADPCEPAVLWITELKNIEVFPEAHQVPLETSEEPMQLGGARMHRQCREQKRGKDLLSLSEQNYGVGDRELLAMKLALEEWRHWLEGARHPFTVITDHKNLEYLQTTKRLNSRQARWFLFFSRIVFRVTYRLGEKRADELSQQHHAEAQSSSQEPVLPPSCFLAAVTWDIDRSIEAMNPHPQCPA</sequence>
<protein>
    <recommendedName>
        <fullName evidence="7">Reverse transcriptase RNase H-like domain-containing protein</fullName>
    </recommendedName>
</protein>
<comment type="caution">
    <text evidence="8">The sequence shown here is derived from an EMBL/GenBank/DDBJ whole genome shotgun (WGS) entry which is preliminary data.</text>
</comment>
<keyword evidence="1" id="KW-0808">Transferase</keyword>
<keyword evidence="5" id="KW-0378">Hydrolase</keyword>
<dbReference type="GO" id="GO:0003964">
    <property type="term" value="F:RNA-directed DNA polymerase activity"/>
    <property type="evidence" value="ECO:0007669"/>
    <property type="project" value="UniProtKB-KW"/>
</dbReference>
<evidence type="ECO:0000313" key="9">
    <source>
        <dbReference type="Proteomes" id="UP001239994"/>
    </source>
</evidence>
<dbReference type="SUPFAM" id="SSF56672">
    <property type="entry name" value="DNA/RNA polymerases"/>
    <property type="match status" value="1"/>
</dbReference>
<organism evidence="8 9">
    <name type="scientific">Electrophorus voltai</name>
    <dbReference type="NCBI Taxonomy" id="2609070"/>
    <lineage>
        <taxon>Eukaryota</taxon>
        <taxon>Metazoa</taxon>
        <taxon>Chordata</taxon>
        <taxon>Craniata</taxon>
        <taxon>Vertebrata</taxon>
        <taxon>Euteleostomi</taxon>
        <taxon>Actinopterygii</taxon>
        <taxon>Neopterygii</taxon>
        <taxon>Teleostei</taxon>
        <taxon>Ostariophysi</taxon>
        <taxon>Gymnotiformes</taxon>
        <taxon>Gymnotoidei</taxon>
        <taxon>Gymnotidae</taxon>
        <taxon>Electrophorus</taxon>
    </lineage>
</organism>
<evidence type="ECO:0000256" key="1">
    <source>
        <dbReference type="ARBA" id="ARBA00022679"/>
    </source>
</evidence>
<keyword evidence="6" id="KW-0695">RNA-directed DNA polymerase</keyword>
<dbReference type="InterPro" id="IPR041373">
    <property type="entry name" value="RT_RNaseH"/>
</dbReference>
<keyword evidence="4" id="KW-0255">Endonuclease</keyword>
<evidence type="ECO:0000256" key="3">
    <source>
        <dbReference type="ARBA" id="ARBA00022722"/>
    </source>
</evidence>
<dbReference type="Proteomes" id="UP001239994">
    <property type="component" value="Unassembled WGS sequence"/>
</dbReference>
<keyword evidence="3" id="KW-0540">Nuclease</keyword>
<feature type="domain" description="Reverse transcriptase RNase H-like" evidence="7">
    <location>
        <begin position="129"/>
        <end position="194"/>
    </location>
</feature>
<dbReference type="PANTHER" id="PTHR34072">
    <property type="entry name" value="ENZYMATIC POLYPROTEIN-RELATED"/>
    <property type="match status" value="1"/>
</dbReference>
<evidence type="ECO:0000256" key="2">
    <source>
        <dbReference type="ARBA" id="ARBA00022695"/>
    </source>
</evidence>
<dbReference type="Pfam" id="PF17917">
    <property type="entry name" value="RT_RNaseH"/>
    <property type="match status" value="1"/>
</dbReference>
<dbReference type="InterPro" id="IPR043502">
    <property type="entry name" value="DNA/RNA_pol_sf"/>
</dbReference>
<dbReference type="CDD" id="cd09274">
    <property type="entry name" value="RNase_HI_RT_Ty3"/>
    <property type="match status" value="1"/>
</dbReference>
<evidence type="ECO:0000256" key="6">
    <source>
        <dbReference type="ARBA" id="ARBA00022918"/>
    </source>
</evidence>
<gene>
    <name evidence="8" type="ORF">P4O66_001627</name>
</gene>
<proteinExistence type="predicted"/>
<accession>A0AAD8Z5C4</accession>
<evidence type="ECO:0000259" key="7">
    <source>
        <dbReference type="Pfam" id="PF17917"/>
    </source>
</evidence>
<keyword evidence="9" id="KW-1185">Reference proteome</keyword>
<evidence type="ECO:0000256" key="5">
    <source>
        <dbReference type="ARBA" id="ARBA00022801"/>
    </source>
</evidence>
<dbReference type="AlphaFoldDB" id="A0AAD8Z5C4"/>
<dbReference type="PANTHER" id="PTHR34072:SF42">
    <property type="entry name" value="INTEGRASE CATALYTIC DOMAIN-CONTAINING PROTEIN"/>
    <property type="match status" value="1"/>
</dbReference>
<reference evidence="8" key="1">
    <citation type="submission" date="2023-03" db="EMBL/GenBank/DDBJ databases">
        <title>Electrophorus voltai genome.</title>
        <authorList>
            <person name="Bian C."/>
        </authorList>
    </citation>
    <scope>NUCLEOTIDE SEQUENCE</scope>
    <source>
        <strain evidence="8">CB-2022</strain>
        <tissue evidence="8">Muscle</tissue>
    </source>
</reference>